<accession>A0A1S9PCV4</accession>
<dbReference type="EMBL" id="MBTF01000023">
    <property type="protein sequence ID" value="OOQ58428.1"/>
    <property type="molecule type" value="Genomic_DNA"/>
</dbReference>
<evidence type="ECO:0000313" key="1">
    <source>
        <dbReference type="EMBL" id="OOQ58428.1"/>
    </source>
</evidence>
<dbReference type="RefSeq" id="WP_078349125.1">
    <property type="nucleotide sequence ID" value="NZ_MBTF01000023.1"/>
</dbReference>
<dbReference type="AlphaFoldDB" id="A0A1S9PCV4"/>
<dbReference type="Proteomes" id="UP000189739">
    <property type="component" value="Unassembled WGS sequence"/>
</dbReference>
<name>A0A1S9PCV4_9SPHI</name>
<proteinExistence type="predicted"/>
<comment type="caution">
    <text evidence="1">The sequence shown here is derived from an EMBL/GenBank/DDBJ whole genome shotgun (WGS) entry which is preliminary data.</text>
</comment>
<evidence type="ECO:0000313" key="2">
    <source>
        <dbReference type="Proteomes" id="UP000189739"/>
    </source>
</evidence>
<organism evidence="1 2">
    <name type="scientific">Mucilaginibacter pedocola</name>
    <dbReference type="NCBI Taxonomy" id="1792845"/>
    <lineage>
        <taxon>Bacteria</taxon>
        <taxon>Pseudomonadati</taxon>
        <taxon>Bacteroidota</taxon>
        <taxon>Sphingobacteriia</taxon>
        <taxon>Sphingobacteriales</taxon>
        <taxon>Sphingobacteriaceae</taxon>
        <taxon>Mucilaginibacter</taxon>
    </lineage>
</organism>
<gene>
    <name evidence="1" type="ORF">BC343_07035</name>
</gene>
<dbReference type="STRING" id="1792845.BC343_07035"/>
<sequence length="85" mass="9478">MELGSLSLERHGLPDAHNVTKARGITNGVLTSTKSVGLHGAEAPAQYGENHGPDKWRFTYHDELIFFFGYCMCLPEHYQDYVGPP</sequence>
<keyword evidence="2" id="KW-1185">Reference proteome</keyword>
<reference evidence="1 2" key="1">
    <citation type="submission" date="2016-07" db="EMBL/GenBank/DDBJ databases">
        <title>Genomic analysis of zinc-resistant bacterium Mucilaginibacter pedocola TBZ30.</title>
        <authorList>
            <person name="Huang J."/>
            <person name="Tang J."/>
        </authorList>
    </citation>
    <scope>NUCLEOTIDE SEQUENCE [LARGE SCALE GENOMIC DNA]</scope>
    <source>
        <strain evidence="1 2">TBZ30</strain>
    </source>
</reference>
<protein>
    <submittedName>
        <fullName evidence="1">Uncharacterized protein</fullName>
    </submittedName>
</protein>